<dbReference type="GO" id="GO:0003855">
    <property type="term" value="F:3-dehydroquinate dehydratase activity"/>
    <property type="evidence" value="ECO:0007669"/>
    <property type="project" value="UniProtKB-EC"/>
</dbReference>
<comment type="caution">
    <text evidence="5">The sequence shown here is derived from an EMBL/GenBank/DDBJ whole genome shotgun (WGS) entry which is preliminary data.</text>
</comment>
<dbReference type="Pfam" id="PF01487">
    <property type="entry name" value="DHquinase_I"/>
    <property type="match status" value="1"/>
</dbReference>
<dbReference type="Proteomes" id="UP000604083">
    <property type="component" value="Unassembled WGS sequence"/>
</dbReference>
<gene>
    <name evidence="5" type="ORF">JIN78_12215</name>
</gene>
<keyword evidence="3" id="KW-0456">Lyase</keyword>
<dbReference type="InterPro" id="IPR050146">
    <property type="entry name" value="Type-I_3-dehydroquinase"/>
</dbReference>
<evidence type="ECO:0000313" key="5">
    <source>
        <dbReference type="EMBL" id="MBK1834827.1"/>
    </source>
</evidence>
<name>A0A934VN11_9BACT</name>
<accession>A0A934VN11</accession>
<dbReference type="EC" id="4.2.1.10" evidence="2"/>
<comment type="catalytic activity">
    <reaction evidence="1">
        <text>3-dehydroquinate = 3-dehydroshikimate + H2O</text>
        <dbReference type="Rhea" id="RHEA:21096"/>
        <dbReference type="ChEBI" id="CHEBI:15377"/>
        <dbReference type="ChEBI" id="CHEBI:16630"/>
        <dbReference type="ChEBI" id="CHEBI:32364"/>
        <dbReference type="EC" id="4.2.1.10"/>
    </reaction>
</comment>
<dbReference type="PANTHER" id="PTHR43699:SF1">
    <property type="entry name" value="3-DEHYDROQUINATE DEHYDRATASE"/>
    <property type="match status" value="1"/>
</dbReference>
<organism evidence="5 6">
    <name type="scientific">Roseibacillus ishigakijimensis</name>
    <dbReference type="NCBI Taxonomy" id="454146"/>
    <lineage>
        <taxon>Bacteria</taxon>
        <taxon>Pseudomonadati</taxon>
        <taxon>Verrucomicrobiota</taxon>
        <taxon>Verrucomicrobiia</taxon>
        <taxon>Verrucomicrobiales</taxon>
        <taxon>Verrucomicrobiaceae</taxon>
        <taxon>Roseibacillus</taxon>
    </lineage>
</organism>
<evidence type="ECO:0000256" key="4">
    <source>
        <dbReference type="ARBA" id="ARBA00023270"/>
    </source>
</evidence>
<dbReference type="InterPro" id="IPR001381">
    <property type="entry name" value="DHquinase_I"/>
</dbReference>
<evidence type="ECO:0000313" key="6">
    <source>
        <dbReference type="Proteomes" id="UP000604083"/>
    </source>
</evidence>
<dbReference type="Gene3D" id="3.20.20.70">
    <property type="entry name" value="Aldolase class I"/>
    <property type="match status" value="1"/>
</dbReference>
<dbReference type="AlphaFoldDB" id="A0A934VN11"/>
<protein>
    <recommendedName>
        <fullName evidence="2">3-dehydroquinate dehydratase</fullName>
        <ecNumber evidence="2">4.2.1.10</ecNumber>
    </recommendedName>
</protein>
<keyword evidence="6" id="KW-1185">Reference proteome</keyword>
<keyword evidence="4" id="KW-0704">Schiff base</keyword>
<evidence type="ECO:0000256" key="1">
    <source>
        <dbReference type="ARBA" id="ARBA00001864"/>
    </source>
</evidence>
<dbReference type="RefSeq" id="WP_200392261.1">
    <property type="nucleotide sequence ID" value="NZ_JAENIO010000033.1"/>
</dbReference>
<sequence length="230" mass="24833">MFTISTQALTVGAITDAAALEHNYSLQDTDLIELRLDALGAGEEVIDFARRHSPALPLLITARAPEEGGLGQHDLTSRLHLLRSLLPFASLIDIETANHELYQDLLEEAAAREVATVFSYHDFEEFDHLETIETLARAQALGATIAKAAVTVRDPLELTLFESLLAEMEGVPFSLMGMGKYGPASRLLAAQHGSVLNYGYLGAQATAPGQWPAPLLKQVLGATPPFANYP</sequence>
<dbReference type="CDD" id="cd00502">
    <property type="entry name" value="DHQase_I"/>
    <property type="match status" value="1"/>
</dbReference>
<evidence type="ECO:0000256" key="2">
    <source>
        <dbReference type="ARBA" id="ARBA00012060"/>
    </source>
</evidence>
<dbReference type="GO" id="GO:0046279">
    <property type="term" value="P:3,4-dihydroxybenzoate biosynthetic process"/>
    <property type="evidence" value="ECO:0007669"/>
    <property type="project" value="TreeGrafter"/>
</dbReference>
<dbReference type="PANTHER" id="PTHR43699">
    <property type="entry name" value="3-DEHYDROQUINATE DEHYDRATASE"/>
    <property type="match status" value="1"/>
</dbReference>
<proteinExistence type="predicted"/>
<evidence type="ECO:0000256" key="3">
    <source>
        <dbReference type="ARBA" id="ARBA00023239"/>
    </source>
</evidence>
<dbReference type="SUPFAM" id="SSF51569">
    <property type="entry name" value="Aldolase"/>
    <property type="match status" value="1"/>
</dbReference>
<dbReference type="EMBL" id="JAENIO010000033">
    <property type="protein sequence ID" value="MBK1834827.1"/>
    <property type="molecule type" value="Genomic_DNA"/>
</dbReference>
<reference evidence="5" key="1">
    <citation type="submission" date="2021-01" db="EMBL/GenBank/DDBJ databases">
        <title>Modified the classification status of verrucomicrobia.</title>
        <authorList>
            <person name="Feng X."/>
        </authorList>
    </citation>
    <scope>NUCLEOTIDE SEQUENCE</scope>
    <source>
        <strain evidence="5">KCTC 12986</strain>
    </source>
</reference>
<dbReference type="InterPro" id="IPR013785">
    <property type="entry name" value="Aldolase_TIM"/>
</dbReference>